<dbReference type="SUPFAM" id="SSF55957">
    <property type="entry name" value="Phosphoglucomutase, C-terminal domain"/>
    <property type="match status" value="1"/>
</dbReference>
<protein>
    <recommendedName>
        <fullName evidence="1">Alpha-D-phosphohexomutase C-terminal domain-containing protein</fullName>
    </recommendedName>
</protein>
<reference evidence="2 3" key="1">
    <citation type="submission" date="2020-12" db="EMBL/GenBank/DDBJ databases">
        <title>WGS of Thermoactinomyces spp.</title>
        <authorList>
            <person name="Cheng K."/>
        </authorList>
    </citation>
    <scope>NUCLEOTIDE SEQUENCE [LARGE SCALE GENOMIC DNA]</scope>
    <source>
        <strain evidence="3">CICC 10650\ACCC 41061</strain>
    </source>
</reference>
<dbReference type="EMBL" id="JAECVU010000008">
    <property type="protein sequence ID" value="MBH8589474.1"/>
    <property type="molecule type" value="Genomic_DNA"/>
</dbReference>
<evidence type="ECO:0000313" key="2">
    <source>
        <dbReference type="EMBL" id="MBH8589474.1"/>
    </source>
</evidence>
<dbReference type="Pfam" id="PF00408">
    <property type="entry name" value="PGM_PMM_IV"/>
    <property type="match status" value="1"/>
</dbReference>
<proteinExistence type="predicted"/>
<dbReference type="InterPro" id="IPR036900">
    <property type="entry name" value="A-D-PHexomutase_C_sf"/>
</dbReference>
<organism evidence="2 3">
    <name type="scientific">Thermoactinomyces vulgaris</name>
    <dbReference type="NCBI Taxonomy" id="2026"/>
    <lineage>
        <taxon>Bacteria</taxon>
        <taxon>Bacillati</taxon>
        <taxon>Bacillota</taxon>
        <taxon>Bacilli</taxon>
        <taxon>Bacillales</taxon>
        <taxon>Thermoactinomycetaceae</taxon>
        <taxon>Thermoactinomyces</taxon>
    </lineage>
</organism>
<evidence type="ECO:0000259" key="1">
    <source>
        <dbReference type="Pfam" id="PF00408"/>
    </source>
</evidence>
<gene>
    <name evidence="2" type="ORF">I8U22_11715</name>
</gene>
<evidence type="ECO:0000313" key="3">
    <source>
        <dbReference type="Proteomes" id="UP000641910"/>
    </source>
</evidence>
<dbReference type="InterPro" id="IPR005843">
    <property type="entry name" value="A-D-PHexomutase_C"/>
</dbReference>
<comment type="caution">
    <text evidence="2">The sequence shown here is derived from an EMBL/GenBank/DDBJ whole genome shotgun (WGS) entry which is preliminary data.</text>
</comment>
<sequence length="91" mass="10659">MARKKQGCPNWRAGVIWRLGRRKSGIRITCVLKFVLEDDSWVAARPSGTEPKLKFYFGVKDTGMENCERKMERFKQHLFLRVREAIQQTTA</sequence>
<dbReference type="Proteomes" id="UP000641910">
    <property type="component" value="Unassembled WGS sequence"/>
</dbReference>
<feature type="domain" description="Alpha-D-phosphohexomutase C-terminal" evidence="1">
    <location>
        <begin position="34"/>
        <end position="61"/>
    </location>
</feature>
<dbReference type="Gene3D" id="3.30.310.50">
    <property type="entry name" value="Alpha-D-phosphohexomutase, C-terminal domain"/>
    <property type="match status" value="1"/>
</dbReference>
<accession>A0ABS0QJL5</accession>
<keyword evidence="3" id="KW-1185">Reference proteome</keyword>
<name>A0ABS0QJL5_THEVU</name>